<name>A0ABP1Q9Z1_9HEXA</name>
<dbReference type="InterPro" id="IPR038648">
    <property type="entry name" value="PHR_sf"/>
</dbReference>
<dbReference type="Pfam" id="PF08005">
    <property type="entry name" value="PHR"/>
    <property type="match status" value="1"/>
</dbReference>
<dbReference type="Gene3D" id="2.60.120.820">
    <property type="entry name" value="PHR domain"/>
    <property type="match status" value="1"/>
</dbReference>
<accession>A0ABP1Q9Z1</accession>
<comment type="caution">
    <text evidence="2">The sequence shown here is derived from an EMBL/GenBank/DDBJ whole genome shotgun (WGS) entry which is preliminary data.</text>
</comment>
<reference evidence="2 3" key="1">
    <citation type="submission" date="2024-08" db="EMBL/GenBank/DDBJ databases">
        <authorList>
            <person name="Cucini C."/>
            <person name="Frati F."/>
        </authorList>
    </citation>
    <scope>NUCLEOTIDE SEQUENCE [LARGE SCALE GENOMIC DNA]</scope>
</reference>
<evidence type="ECO:0000259" key="1">
    <source>
        <dbReference type="Pfam" id="PF08005"/>
    </source>
</evidence>
<dbReference type="EMBL" id="CAXLJM020000027">
    <property type="protein sequence ID" value="CAL8095275.1"/>
    <property type="molecule type" value="Genomic_DNA"/>
</dbReference>
<organism evidence="2 3">
    <name type="scientific">Orchesella dallaii</name>
    <dbReference type="NCBI Taxonomy" id="48710"/>
    <lineage>
        <taxon>Eukaryota</taxon>
        <taxon>Metazoa</taxon>
        <taxon>Ecdysozoa</taxon>
        <taxon>Arthropoda</taxon>
        <taxon>Hexapoda</taxon>
        <taxon>Collembola</taxon>
        <taxon>Entomobryomorpha</taxon>
        <taxon>Entomobryoidea</taxon>
        <taxon>Orchesellidae</taxon>
        <taxon>Orchesellinae</taxon>
        <taxon>Orchesella</taxon>
    </lineage>
</organism>
<evidence type="ECO:0000313" key="3">
    <source>
        <dbReference type="Proteomes" id="UP001642540"/>
    </source>
</evidence>
<protein>
    <recommendedName>
        <fullName evidence="1">PHR domain-containing protein</fullName>
    </recommendedName>
</protein>
<sequence length="195" mass="22284">MNYHNSNCYVSCESEFDRVPAPLAKKVDAADVYVIESDKHEEALERTVTRLCGISEESWDYSGVFYTNCFRSNKPILLTSLGFFGPAVPQRLQEPVAYVVDVQIGELIVMPCNHKTSWRFTTSVSGTESVFYVSFPSPFRVIPNVWYTIKFQLEGPHTLRGSSQLDRVKSTDGVIFDFFQGSMQMPSLKYIRRYC</sequence>
<feature type="domain" description="PHR" evidence="1">
    <location>
        <begin position="56"/>
        <end position="182"/>
    </location>
</feature>
<dbReference type="Proteomes" id="UP001642540">
    <property type="component" value="Unassembled WGS sequence"/>
</dbReference>
<proteinExistence type="predicted"/>
<gene>
    <name evidence="2" type="ORF">ODALV1_LOCUS9027</name>
</gene>
<dbReference type="InterPro" id="IPR012983">
    <property type="entry name" value="PHR"/>
</dbReference>
<keyword evidence="3" id="KW-1185">Reference proteome</keyword>
<evidence type="ECO:0000313" key="2">
    <source>
        <dbReference type="EMBL" id="CAL8095275.1"/>
    </source>
</evidence>